<dbReference type="SUPFAM" id="SSF49265">
    <property type="entry name" value="Fibronectin type III"/>
    <property type="match status" value="1"/>
</dbReference>
<dbReference type="CDD" id="cd00063">
    <property type="entry name" value="FN3"/>
    <property type="match status" value="1"/>
</dbReference>
<evidence type="ECO:0000259" key="1">
    <source>
        <dbReference type="PROSITE" id="PS50853"/>
    </source>
</evidence>
<dbReference type="Proteomes" id="UP001065174">
    <property type="component" value="Chromosome"/>
</dbReference>
<gene>
    <name evidence="2" type="ORF">N6H18_18050</name>
</gene>
<name>A0ABY6CNY0_9BACT</name>
<dbReference type="InterPro" id="IPR003961">
    <property type="entry name" value="FN3_dom"/>
</dbReference>
<dbReference type="RefSeq" id="WP_262309680.1">
    <property type="nucleotide sequence ID" value="NZ_CP106679.1"/>
</dbReference>
<dbReference type="InterPro" id="IPR026444">
    <property type="entry name" value="Secre_tail"/>
</dbReference>
<dbReference type="Gene3D" id="2.60.40.10">
    <property type="entry name" value="Immunoglobulins"/>
    <property type="match status" value="1"/>
</dbReference>
<sequence length="895" mass="101114">MQKSLIVVIFFILTSPLRSNCQSVTYQSHSDIISNPERGFYHHTETHSANYNLLSESTLASYQQSESITQILRVFYLEDFRTSPISEEYLNNIRKDFSVARNAGIKCIIRFAYTTKSTSPYNDAKPEIVQTHIAQLKPIFQANADVIAVMQAGFIGAWGEWYYTDHFSSNLSVTEKDWENRRQVVFNLLDALSSDRFLQIRTPGYKMKIFDSQEPLDESTALSNTYNSRLGHHNDCFVASSSDFGTYVNPDVEKPYLNQETLYTPMGGETCALASPYSDCDNSSNELARFHWSYLNRDYNTQVLNEWDSQGCFDEITLKLGYRYELISGTFTEMVQPSGTFSFNLNLQNIGYANPYNPREIEIILRNQDTSEEYLIKPEANIRLWPLGENINLSFTAGIPAEAIEGSYDLLLNLPDSYETLHDDPRYSIQMANTGVWESNTGYNNLAQTISISSAGTQPLYTGDMEFKLIGATSDNLEIEGSSEIFGTTSTTGILVYWGRQNTELKRIIQRSENAGEFTTIAATQASEDYYLDANVESQNQYTYRYYLVQNDQKTAYSDEITLETSDITTPSISIDGQKADWGISPLLNSATHAGQAFSMRVFFDVQNLNILMEGPITQYEVYINSDLDGNTGYQEENNPIQGADYFISNQTLYRFINSQWSETEAVITTATTSNITEISLNQKELENLGLQTSVSFYSLVNNGEIQLSSTSNKPSIAFRALPPDLPSNITVKKSELMPKSRLLITWEACTYCTGYTLERSLDQSNYIEIGRYNANTIETLDDNLENETTYFYRMTSFNNMGSSTYSEPVSGTTGETILKTQFEKNDFNVYPNPTTGIINLSKAYNKIFLYSISGTMLRSAEQTSSVDLSQLQKGVYILVAEDIQTKSTTKVIKL</sequence>
<dbReference type="InterPro" id="IPR032379">
    <property type="entry name" value="DUF4874"/>
</dbReference>
<feature type="domain" description="Fibronectin type-III" evidence="1">
    <location>
        <begin position="726"/>
        <end position="817"/>
    </location>
</feature>
<dbReference type="PROSITE" id="PS50853">
    <property type="entry name" value="FN3"/>
    <property type="match status" value="1"/>
</dbReference>
<dbReference type="Pfam" id="PF18962">
    <property type="entry name" value="Por_Secre_tail"/>
    <property type="match status" value="1"/>
</dbReference>
<dbReference type="InterPro" id="IPR013783">
    <property type="entry name" value="Ig-like_fold"/>
</dbReference>
<protein>
    <submittedName>
        <fullName evidence="2">DUF4832 domain-containing protein</fullName>
    </submittedName>
</protein>
<dbReference type="InterPro" id="IPR036116">
    <property type="entry name" value="FN3_sf"/>
</dbReference>
<dbReference type="InterPro" id="IPR032267">
    <property type="entry name" value="DUF4832"/>
</dbReference>
<accession>A0ABY6CNY0</accession>
<evidence type="ECO:0000313" key="3">
    <source>
        <dbReference type="Proteomes" id="UP001065174"/>
    </source>
</evidence>
<keyword evidence="3" id="KW-1185">Reference proteome</keyword>
<reference evidence="2" key="1">
    <citation type="submission" date="2022-09" db="EMBL/GenBank/DDBJ databases">
        <title>Comparative genomics and taxonomic characterization of three novel marine species of genus Reichenbachiella exhibiting antioxidant and polysaccharide degradation activities.</title>
        <authorList>
            <person name="Muhammad N."/>
            <person name="Lee Y.-J."/>
            <person name="Ko J."/>
            <person name="Kim S.-G."/>
        </authorList>
    </citation>
    <scope>NUCLEOTIDE SEQUENCE</scope>
    <source>
        <strain evidence="2">BKB1-1</strain>
    </source>
</reference>
<proteinExistence type="predicted"/>
<dbReference type="NCBIfam" id="TIGR04183">
    <property type="entry name" value="Por_Secre_tail"/>
    <property type="match status" value="1"/>
</dbReference>
<dbReference type="EMBL" id="CP106679">
    <property type="protein sequence ID" value="UXP32244.1"/>
    <property type="molecule type" value="Genomic_DNA"/>
</dbReference>
<organism evidence="2 3">
    <name type="scientific">Reichenbachiella agarivorans</name>
    <dbReference type="NCBI Taxonomy" id="2979464"/>
    <lineage>
        <taxon>Bacteria</taxon>
        <taxon>Pseudomonadati</taxon>
        <taxon>Bacteroidota</taxon>
        <taxon>Cytophagia</taxon>
        <taxon>Cytophagales</taxon>
        <taxon>Reichenbachiellaceae</taxon>
        <taxon>Reichenbachiella</taxon>
    </lineage>
</organism>
<dbReference type="Pfam" id="PF16116">
    <property type="entry name" value="DUF4832"/>
    <property type="match status" value="1"/>
</dbReference>
<dbReference type="Pfam" id="PF16173">
    <property type="entry name" value="DUF4874"/>
    <property type="match status" value="1"/>
</dbReference>
<evidence type="ECO:0000313" key="2">
    <source>
        <dbReference type="EMBL" id="UXP32244.1"/>
    </source>
</evidence>